<dbReference type="OrthoDB" id="6241117at2759"/>
<dbReference type="GO" id="GO:0001228">
    <property type="term" value="F:DNA-binding transcription activator activity, RNA polymerase II-specific"/>
    <property type="evidence" value="ECO:0007669"/>
    <property type="project" value="InterPro"/>
</dbReference>
<dbReference type="InterPro" id="IPR039791">
    <property type="entry name" value="GCM"/>
</dbReference>
<keyword evidence="4" id="KW-0804">Transcription</keyword>
<dbReference type="InterPro" id="IPR043020">
    <property type="entry name" value="GCM_large"/>
</dbReference>
<dbReference type="PROSITE" id="PS50807">
    <property type="entry name" value="GCM"/>
    <property type="match status" value="1"/>
</dbReference>
<dbReference type="InterPro" id="IPR043021">
    <property type="entry name" value="GCM_small"/>
</dbReference>
<dbReference type="GeneID" id="100159717"/>
<dbReference type="GO" id="GO:0042063">
    <property type="term" value="P:gliogenesis"/>
    <property type="evidence" value="ECO:0007669"/>
    <property type="project" value="TreeGrafter"/>
</dbReference>
<evidence type="ECO:0000256" key="5">
    <source>
        <dbReference type="ARBA" id="ARBA00023242"/>
    </source>
</evidence>
<dbReference type="SUPFAM" id="SSF90073">
    <property type="entry name" value="GCM domain"/>
    <property type="match status" value="1"/>
</dbReference>
<evidence type="ECO:0000313" key="8">
    <source>
        <dbReference type="EnsemblMetazoa" id="XP_001949400.2"/>
    </source>
</evidence>
<dbReference type="RefSeq" id="XP_001949400.2">
    <property type="nucleotide sequence ID" value="XM_001949365.4"/>
</dbReference>
<reference evidence="8" key="2">
    <citation type="submission" date="2022-06" db="UniProtKB">
        <authorList>
            <consortium name="EnsemblMetazoa"/>
        </authorList>
    </citation>
    <scope>IDENTIFICATION</scope>
</reference>
<reference evidence="9" key="1">
    <citation type="submission" date="2010-06" db="EMBL/GenBank/DDBJ databases">
        <authorList>
            <person name="Jiang H."/>
            <person name="Abraham K."/>
            <person name="Ali S."/>
            <person name="Alsbrooks S.L."/>
            <person name="Anim B.N."/>
            <person name="Anosike U.S."/>
            <person name="Attaway T."/>
            <person name="Bandaranaike D.P."/>
            <person name="Battles P.K."/>
            <person name="Bell S.N."/>
            <person name="Bell A.V."/>
            <person name="Beltran B."/>
            <person name="Bickham C."/>
            <person name="Bustamante Y."/>
            <person name="Caleb T."/>
            <person name="Canada A."/>
            <person name="Cardenas V."/>
            <person name="Carter K."/>
            <person name="Chacko J."/>
            <person name="Chandrabose M.N."/>
            <person name="Chavez D."/>
            <person name="Chavez A."/>
            <person name="Chen L."/>
            <person name="Chu H.-S."/>
            <person name="Claassen K.J."/>
            <person name="Cockrell R."/>
            <person name="Collins M."/>
            <person name="Cooper J.A."/>
            <person name="Cree A."/>
            <person name="Curry S.M."/>
            <person name="Da Y."/>
            <person name="Dao M.D."/>
            <person name="Das B."/>
            <person name="Davila M.-L."/>
            <person name="Davy-Carroll L."/>
            <person name="Denson S."/>
            <person name="Dinh H."/>
            <person name="Ebong V.E."/>
            <person name="Edwards J.R."/>
            <person name="Egan A."/>
            <person name="El-Daye J."/>
            <person name="Escobedo L."/>
            <person name="Fernandez S."/>
            <person name="Fernando P.R."/>
            <person name="Flagg N."/>
            <person name="Forbes L.D."/>
            <person name="Fowler R.G."/>
            <person name="Fu Q."/>
            <person name="Gabisi R.A."/>
            <person name="Ganer J."/>
            <person name="Garbino Pronczuk A."/>
            <person name="Garcia R.M."/>
            <person name="Garner T."/>
            <person name="Garrett T.E."/>
            <person name="Gonzalez D.A."/>
            <person name="Hamid H."/>
            <person name="Hawkins E.S."/>
            <person name="Hirani K."/>
            <person name="Hogues M.E."/>
            <person name="Hollins B."/>
            <person name="Hsiao C.-H."/>
            <person name="Jabil R."/>
            <person name="James M.L."/>
            <person name="Jhangiani S.N."/>
            <person name="Johnson B."/>
            <person name="Johnson Q."/>
            <person name="Joshi V."/>
            <person name="Kalu J.B."/>
            <person name="Kam C."/>
            <person name="Kashfia A."/>
            <person name="Keebler J."/>
            <person name="Kisamo H."/>
            <person name="Kovar C.L."/>
            <person name="Lago L.A."/>
            <person name="Lai C.-Y."/>
            <person name="Laidlaw J."/>
            <person name="Lara F."/>
            <person name="Le T.-K."/>
            <person name="Lee S.L."/>
            <person name="Legall F.H."/>
            <person name="Lemon S.J."/>
            <person name="Lewis L.R."/>
            <person name="Li B."/>
            <person name="Liu Y."/>
            <person name="Liu Y.-S."/>
            <person name="Lopez J."/>
            <person name="Lozado R.J."/>
            <person name="Lu J."/>
            <person name="Madu R.C."/>
            <person name="Maheshwari M."/>
            <person name="Maheshwari R."/>
            <person name="Malloy K."/>
            <person name="Martinez E."/>
            <person name="Mathew T."/>
            <person name="Mercado I.C."/>
            <person name="Mercado C."/>
            <person name="Meyer B."/>
            <person name="Montgomery K."/>
            <person name="Morgan M.B."/>
            <person name="Munidasa M."/>
            <person name="Nazareth L.V."/>
            <person name="Nelson J."/>
            <person name="Ng B.M."/>
            <person name="Nguyen N.B."/>
            <person name="Nguyen P.Q."/>
            <person name="Nguyen T."/>
            <person name="Obregon M."/>
            <person name="Okwuonu G.O."/>
            <person name="Onwere C.G."/>
            <person name="Orozco G."/>
            <person name="Parra A."/>
            <person name="Patel S."/>
            <person name="Patil S."/>
            <person name="Perez A."/>
            <person name="Perez Y."/>
            <person name="Pham C."/>
            <person name="Primus E.L."/>
            <person name="Pu L.-L."/>
            <person name="Puazo M."/>
            <person name="Qin X."/>
            <person name="Quiroz J.B."/>
            <person name="Reese J."/>
            <person name="Richards S."/>
            <person name="Rives C.M."/>
            <person name="Robberts R."/>
            <person name="Ruiz S.J."/>
            <person name="Ruiz M.J."/>
            <person name="Santibanez J."/>
            <person name="Schneider B.W."/>
            <person name="Sisson I."/>
            <person name="Smith M."/>
            <person name="Sodergren E."/>
            <person name="Song X.-Z."/>
            <person name="Song B.B."/>
            <person name="Summersgill H."/>
            <person name="Thelus R."/>
            <person name="Thornton R.D."/>
            <person name="Trejos Z.Y."/>
            <person name="Usmani K."/>
            <person name="Vattathil S."/>
            <person name="Villasana D."/>
            <person name="Walker D.L."/>
            <person name="Wang S."/>
            <person name="Wang K."/>
            <person name="White C.S."/>
            <person name="Williams A.C."/>
            <person name="Williamson J."/>
            <person name="Wilson K."/>
            <person name="Woghiren I.O."/>
            <person name="Woodworth J.R."/>
            <person name="Worley K.C."/>
            <person name="Wright R.A."/>
            <person name="Wu W."/>
            <person name="Young L."/>
            <person name="Zhang L."/>
            <person name="Zhang J."/>
            <person name="Zhu Y."/>
            <person name="Muzny D.M."/>
            <person name="Weinstock G."/>
            <person name="Gibbs R.A."/>
        </authorList>
    </citation>
    <scope>NUCLEOTIDE SEQUENCE [LARGE SCALE GENOMIC DNA]</scope>
    <source>
        <strain evidence="9">LSR1</strain>
    </source>
</reference>
<organism evidence="8 9">
    <name type="scientific">Acyrthosiphon pisum</name>
    <name type="common">Pea aphid</name>
    <dbReference type="NCBI Taxonomy" id="7029"/>
    <lineage>
        <taxon>Eukaryota</taxon>
        <taxon>Metazoa</taxon>
        <taxon>Ecdysozoa</taxon>
        <taxon>Arthropoda</taxon>
        <taxon>Hexapoda</taxon>
        <taxon>Insecta</taxon>
        <taxon>Pterygota</taxon>
        <taxon>Neoptera</taxon>
        <taxon>Paraneoptera</taxon>
        <taxon>Hemiptera</taxon>
        <taxon>Sternorrhyncha</taxon>
        <taxon>Aphidomorpha</taxon>
        <taxon>Aphidoidea</taxon>
        <taxon>Aphididae</taxon>
        <taxon>Macrosiphini</taxon>
        <taxon>Acyrthosiphon</taxon>
    </lineage>
</organism>
<accession>A0A8R2A7P9</accession>
<keyword evidence="5" id="KW-0539">Nucleus</keyword>
<dbReference type="Pfam" id="PF03615">
    <property type="entry name" value="GCM"/>
    <property type="match status" value="1"/>
</dbReference>
<dbReference type="EnsemblMetazoa" id="XM_001949365.5">
    <property type="protein sequence ID" value="XP_001949400.2"/>
    <property type="gene ID" value="LOC100159717"/>
</dbReference>
<evidence type="ECO:0000256" key="1">
    <source>
        <dbReference type="ARBA" id="ARBA00022473"/>
    </source>
</evidence>
<evidence type="ECO:0000313" key="9">
    <source>
        <dbReference type="Proteomes" id="UP000007819"/>
    </source>
</evidence>
<feature type="region of interest" description="Disordered" evidence="6">
    <location>
        <begin position="282"/>
        <end position="316"/>
    </location>
</feature>
<dbReference type="AlphaFoldDB" id="A0A8R2A7P9"/>
<feature type="domain" description="GCM" evidence="7">
    <location>
        <begin position="34"/>
        <end position="190"/>
    </location>
</feature>
<keyword evidence="3" id="KW-0238">DNA-binding</keyword>
<dbReference type="GO" id="GO:0005634">
    <property type="term" value="C:nucleus"/>
    <property type="evidence" value="ECO:0007669"/>
    <property type="project" value="TreeGrafter"/>
</dbReference>
<sequence>MVVIFKQEYENQSMSNEYSYSRGRPPAESISRIADWDINDSIIPRVNNFNLWEEWADGHCRLVYPPNCEEAKRHASGWAMRNTNNHNVHILKKSCLGVLLCSRRCVLPSGDTVHLRPAICDKARKKQQGKPCPNRQCHGHLEIMPCRGHCGYPVTHFWRHTEYAIFFQAKGVHDHLRPEAKSTSEARRSFGTSRKIRNFGMLLTRDVPFNNKVLNLKNQKQKAISSGNRKQYLSTQLTQELISENRSINSGCSCLPYYCVCNNSRLTAPGPEPATAMLQHQQASYPGQHHHHRHHHHHNNSSSSSSSEDDQHHHHQDWATAAGLQNYHAMQQIQSEPPPTSAIVQNMSAADFGFVTGPQPASAVYCQPMQQPTADSDDVFQLQQPPGQDAATASSAYHKCSPTTVLDLGSGTIHKSPGQCSGDNGGVGWQHYQPVDYHHHTAVHHHHDHQQQQQCFQMQQSCDGVAYHHHPGQMQYATIKTEDCPESLDLMYPMAVQDVDYYAQVSSSSSSADAACHKGNAAVGMHNDGSMDFIGADGTMPADVSASQQVDYMVLDPTKMLLTNNNFYMDAYCGGGGTETNNNNDNGHTAAAAAFNEFQLNAADIHWSQ</sequence>
<evidence type="ECO:0000256" key="4">
    <source>
        <dbReference type="ARBA" id="ARBA00023163"/>
    </source>
</evidence>
<keyword evidence="9" id="KW-1185">Reference proteome</keyword>
<dbReference type="KEGG" id="api:100159717"/>
<dbReference type="Gene3D" id="2.20.25.670">
    <property type="entry name" value="GCM domain, large subdomain"/>
    <property type="match status" value="1"/>
</dbReference>
<feature type="compositionally biased region" description="Basic residues" evidence="6">
    <location>
        <begin position="288"/>
        <end position="299"/>
    </location>
</feature>
<protein>
    <recommendedName>
        <fullName evidence="7">GCM domain-containing protein</fullName>
    </recommendedName>
</protein>
<evidence type="ECO:0000256" key="2">
    <source>
        <dbReference type="ARBA" id="ARBA00023015"/>
    </source>
</evidence>
<evidence type="ECO:0000256" key="6">
    <source>
        <dbReference type="SAM" id="MobiDB-lite"/>
    </source>
</evidence>
<dbReference type="Proteomes" id="UP000007819">
    <property type="component" value="Chromosome X"/>
</dbReference>
<evidence type="ECO:0000259" key="7">
    <source>
        <dbReference type="PROSITE" id="PS50807"/>
    </source>
</evidence>
<evidence type="ECO:0000256" key="3">
    <source>
        <dbReference type="ARBA" id="ARBA00023125"/>
    </source>
</evidence>
<dbReference type="PANTHER" id="PTHR12414:SF8">
    <property type="entry name" value="TRANSCRIPTION FACTOR GLIAL CELLS MISSING-RELATED"/>
    <property type="match status" value="1"/>
</dbReference>
<dbReference type="InterPro" id="IPR036115">
    <property type="entry name" value="GCM_dom_sf"/>
</dbReference>
<proteinExistence type="predicted"/>
<keyword evidence="2" id="KW-0805">Transcription regulation</keyword>
<keyword evidence="1" id="KW-0217">Developmental protein</keyword>
<name>A0A8R2A7P9_ACYPI</name>
<dbReference type="GO" id="GO:0000978">
    <property type="term" value="F:RNA polymerase II cis-regulatory region sequence-specific DNA binding"/>
    <property type="evidence" value="ECO:0007669"/>
    <property type="project" value="TreeGrafter"/>
</dbReference>
<dbReference type="Gene3D" id="3.30.70.3530">
    <property type="entry name" value="GCM motif"/>
    <property type="match status" value="1"/>
</dbReference>
<dbReference type="PANTHER" id="PTHR12414">
    <property type="entry name" value="GLIAL CELLS MISSING RELATED/GLIDE"/>
    <property type="match status" value="1"/>
</dbReference>
<dbReference type="InterPro" id="IPR003902">
    <property type="entry name" value="Tscrpt_reg_GCM"/>
</dbReference>